<feature type="region of interest" description="Disordered" evidence="1">
    <location>
        <begin position="131"/>
        <end position="181"/>
    </location>
</feature>
<reference evidence="3" key="1">
    <citation type="journal article" date="2019" name="Int. J. Syst. Evol. Microbiol.">
        <title>The Global Catalogue of Microorganisms (GCM) 10K type strain sequencing project: providing services to taxonomists for standard genome sequencing and annotation.</title>
        <authorList>
            <consortium name="The Broad Institute Genomics Platform"/>
            <consortium name="The Broad Institute Genome Sequencing Center for Infectious Disease"/>
            <person name="Wu L."/>
            <person name="Ma J."/>
        </authorList>
    </citation>
    <scope>NUCLEOTIDE SEQUENCE [LARGE SCALE GENOMIC DNA]</scope>
    <source>
        <strain evidence="3">CCUG 63830</strain>
    </source>
</reference>
<evidence type="ECO:0000256" key="1">
    <source>
        <dbReference type="SAM" id="MobiDB-lite"/>
    </source>
</evidence>
<accession>A0ABW1ZTS1</accession>
<feature type="compositionally biased region" description="Basic residues" evidence="1">
    <location>
        <begin position="172"/>
        <end position="181"/>
    </location>
</feature>
<dbReference type="Proteomes" id="UP001596317">
    <property type="component" value="Unassembled WGS sequence"/>
</dbReference>
<gene>
    <name evidence="2" type="ORF">ACFP90_23010</name>
</gene>
<evidence type="ECO:0000313" key="3">
    <source>
        <dbReference type="Proteomes" id="UP001596317"/>
    </source>
</evidence>
<dbReference type="EMBL" id="JBHSWB010000002">
    <property type="protein sequence ID" value="MFC6662917.1"/>
    <property type="molecule type" value="Genomic_DNA"/>
</dbReference>
<organism evidence="2 3">
    <name type="scientific">Deinococcus multiflagellatus</name>
    <dbReference type="NCBI Taxonomy" id="1656887"/>
    <lineage>
        <taxon>Bacteria</taxon>
        <taxon>Thermotogati</taxon>
        <taxon>Deinococcota</taxon>
        <taxon>Deinococci</taxon>
        <taxon>Deinococcales</taxon>
        <taxon>Deinococcaceae</taxon>
        <taxon>Deinococcus</taxon>
    </lineage>
</organism>
<proteinExistence type="predicted"/>
<keyword evidence="3" id="KW-1185">Reference proteome</keyword>
<comment type="caution">
    <text evidence="2">The sequence shown here is derived from an EMBL/GenBank/DDBJ whole genome shotgun (WGS) entry which is preliminary data.</text>
</comment>
<protein>
    <submittedName>
        <fullName evidence="2">Uncharacterized protein</fullName>
    </submittedName>
</protein>
<sequence length="181" mass="19936">MFSPLELKTALTREDLKRVHYHPPDRGRSYDQGLTLLRAATRQVQVFVVRLHQGVPVRVLRAIDPVELQHPKLLPGQTAYALAFRHDGQDTLLVVSPGTLAVPEPGTLRDLLVDAGMLPAPPIDRAALVATPRVQPPPAPAAQPQSQRKVRPKNAPQRPLPDGRAGKQVGNRGKKSKKKRR</sequence>
<dbReference type="RefSeq" id="WP_224611800.1">
    <property type="nucleotide sequence ID" value="NZ_JAIQXV010000020.1"/>
</dbReference>
<name>A0ABW1ZTS1_9DEIO</name>
<evidence type="ECO:0000313" key="2">
    <source>
        <dbReference type="EMBL" id="MFC6662917.1"/>
    </source>
</evidence>